<dbReference type="CDD" id="cd14726">
    <property type="entry name" value="TraB_PrgY-like"/>
    <property type="match status" value="1"/>
</dbReference>
<keyword evidence="1" id="KW-0812">Transmembrane</keyword>
<feature type="transmembrane region" description="Helical" evidence="1">
    <location>
        <begin position="371"/>
        <end position="394"/>
    </location>
</feature>
<keyword evidence="1" id="KW-0472">Membrane</keyword>
<accession>A0A2M7G2N0</accession>
<dbReference type="PANTHER" id="PTHR21530:SF7">
    <property type="entry name" value="TRAB DOMAIN-CONTAINING PROTEIN"/>
    <property type="match status" value="1"/>
</dbReference>
<dbReference type="InterPro" id="IPR046345">
    <property type="entry name" value="TraB_PrgY-like"/>
</dbReference>
<dbReference type="Pfam" id="PF01963">
    <property type="entry name" value="TraB_PrgY_gumN"/>
    <property type="match status" value="1"/>
</dbReference>
<evidence type="ECO:0000256" key="1">
    <source>
        <dbReference type="SAM" id="Phobius"/>
    </source>
</evidence>
<reference evidence="2 3" key="1">
    <citation type="submission" date="2017-09" db="EMBL/GenBank/DDBJ databases">
        <title>Depth-based differentiation of microbial function through sediment-hosted aquifers and enrichment of novel symbionts in the deep terrestrial subsurface.</title>
        <authorList>
            <person name="Probst A.J."/>
            <person name="Ladd B."/>
            <person name="Jarett J.K."/>
            <person name="Geller-Mcgrath D.E."/>
            <person name="Sieber C.M."/>
            <person name="Emerson J.B."/>
            <person name="Anantharaman K."/>
            <person name="Thomas B.C."/>
            <person name="Malmstrom R."/>
            <person name="Stieglmeier M."/>
            <person name="Klingl A."/>
            <person name="Woyke T."/>
            <person name="Ryan C.M."/>
            <person name="Banfield J.F."/>
        </authorList>
    </citation>
    <scope>NUCLEOTIDE SEQUENCE [LARGE SCALE GENOMIC DNA]</scope>
    <source>
        <strain evidence="2">CG17_big_fil_post_rev_8_21_14_2_50_48_46</strain>
    </source>
</reference>
<feature type="transmembrane region" description="Helical" evidence="1">
    <location>
        <begin position="312"/>
        <end position="338"/>
    </location>
</feature>
<feature type="transmembrane region" description="Helical" evidence="1">
    <location>
        <begin position="257"/>
        <end position="275"/>
    </location>
</feature>
<dbReference type="InterPro" id="IPR002816">
    <property type="entry name" value="TraB/PrgY/GumN_fam"/>
</dbReference>
<dbReference type="Proteomes" id="UP000231019">
    <property type="component" value="Unassembled WGS sequence"/>
</dbReference>
<dbReference type="InterPro" id="IPR005230">
    <property type="entry name" value="TraB_bac"/>
</dbReference>
<evidence type="ECO:0000313" key="3">
    <source>
        <dbReference type="Proteomes" id="UP000231019"/>
    </source>
</evidence>
<evidence type="ECO:0000313" key="2">
    <source>
        <dbReference type="EMBL" id="PIW16050.1"/>
    </source>
</evidence>
<keyword evidence="1" id="KW-1133">Transmembrane helix</keyword>
<sequence>MSEQALEHENILRINQGNKQVILIGTAHISRESAKLVQEVIAHEQPDTVCVELCPSRLQSLRDQEAWKNMDIVKVIREKKTFVLFLNFLLTSIQRRMARNMDVKPGLEMLAALESAEALGAQTEVIDRDVRTTLTRVWRLMGFFTRLKIFNQILASLFEEEEEISAEEVEALKQKGALELLLDEMGQVLPGVKKHLIDERDLYMVEKIRQAPGQKLVAVVGAGHVPGMIRNWENPAIDLDELDQIPPAGWVSQTLQWFIPALVIVLLIAGFFVGGKQGVTWEKGLQGILGWTVVTGGLAGIGALLARAHPLTILASIASAPITTLHPLIGVGYVAGLVEAWLKKPRVKDFESLHEDIQSFKGWQQNQVTRILLVVILSSLGASLGTFIGYGWLIDNLFRH</sequence>
<comment type="caution">
    <text evidence="2">The sequence shown here is derived from an EMBL/GenBank/DDBJ whole genome shotgun (WGS) entry which is preliminary data.</text>
</comment>
<dbReference type="NCBIfam" id="TIGR00261">
    <property type="entry name" value="traB"/>
    <property type="match status" value="1"/>
</dbReference>
<dbReference type="EMBL" id="PFFQ01000041">
    <property type="protein sequence ID" value="PIW16050.1"/>
    <property type="molecule type" value="Genomic_DNA"/>
</dbReference>
<feature type="transmembrane region" description="Helical" evidence="1">
    <location>
        <begin position="287"/>
        <end position="306"/>
    </location>
</feature>
<dbReference type="PANTHER" id="PTHR21530">
    <property type="entry name" value="PHEROMONE SHUTDOWN PROTEIN"/>
    <property type="match status" value="1"/>
</dbReference>
<gene>
    <name evidence="2" type="ORF">COW36_15165</name>
</gene>
<organism evidence="2 3">
    <name type="scientific">bacterium (Candidatus Blackallbacteria) CG17_big_fil_post_rev_8_21_14_2_50_48_46</name>
    <dbReference type="NCBI Taxonomy" id="2014261"/>
    <lineage>
        <taxon>Bacteria</taxon>
        <taxon>Candidatus Blackallbacteria</taxon>
    </lineage>
</organism>
<dbReference type="AlphaFoldDB" id="A0A2M7G2N0"/>
<name>A0A2M7G2N0_9BACT</name>
<protein>
    <submittedName>
        <fullName evidence="2">TraB family protein</fullName>
    </submittedName>
</protein>
<proteinExistence type="predicted"/>